<dbReference type="PANTHER" id="PTHR12917:SF1">
    <property type="entry name" value="AT13091P"/>
    <property type="match status" value="1"/>
</dbReference>
<evidence type="ECO:0000256" key="7">
    <source>
        <dbReference type="ARBA" id="ARBA00022670"/>
    </source>
</evidence>
<dbReference type="GO" id="GO:0005737">
    <property type="term" value="C:cytoplasm"/>
    <property type="evidence" value="ECO:0007669"/>
    <property type="project" value="UniProtKB-SubCell"/>
</dbReference>
<protein>
    <recommendedName>
        <fullName evidence="5">DNA damage-inducible protein 1</fullName>
    </recommendedName>
</protein>
<dbReference type="CDD" id="cd01796">
    <property type="entry name" value="Ubl_Ddi1_like"/>
    <property type="match status" value="1"/>
</dbReference>
<evidence type="ECO:0000256" key="8">
    <source>
        <dbReference type="ARBA" id="ARBA00022750"/>
    </source>
</evidence>
<sequence length="415" mass="46780">MNLTITVEGTEQILNIELPGDFEIDDFLAYLESETRIPPKDQVLIYDNKELPLRSPTVKVLSDWKLEEDTLLVLRKTTYNTPNSNINEPATESSSQMNPDKMLDSPYMSEQIEKTRQQMLSNPSMQMQIDPALRNALNDKNKFKEEMVKISKQSFKRELEERQKLQQVYNNPDSAESQKKILEIIRQQAIDENMRTAMEETPETFTKVHMLYINCEVNGFPVKAFVDSGAQMTIMTPELAEKCGISRLIDKRFHGEARGVGFAKIEGRVHSASLKIENSYFSCSFTIVPSPNVPMLLGLDMLRRFQAIIDLKQNKLIMGEAETLFLPESECPDISDGNPESAGSFGSNLFSPNSGFKPQSGVKKPAKAPKVSKRVNADPKKVEQLVAMGFDRKQAELALIQTNNNVDLAAGMLFD</sequence>
<dbReference type="Pfam" id="PF00627">
    <property type="entry name" value="UBA"/>
    <property type="match status" value="1"/>
</dbReference>
<evidence type="ECO:0000256" key="6">
    <source>
        <dbReference type="ARBA" id="ARBA00022490"/>
    </source>
</evidence>
<evidence type="ECO:0000256" key="3">
    <source>
        <dbReference type="ARBA" id="ARBA00009136"/>
    </source>
</evidence>
<dbReference type="PROSITE" id="PS50175">
    <property type="entry name" value="ASP_PROT_RETROV"/>
    <property type="match status" value="1"/>
</dbReference>
<proteinExistence type="inferred from homology"/>
<keyword evidence="8" id="KW-0064">Aspartyl protease</keyword>
<dbReference type="AlphaFoldDB" id="A0A7D9CUR3"/>
<dbReference type="InterPro" id="IPR015940">
    <property type="entry name" value="UBA"/>
</dbReference>
<name>A0A7D9CUR3_DEKBR</name>
<keyword evidence="9" id="KW-0378">Hydrolase</keyword>
<dbReference type="SUPFAM" id="SSF54236">
    <property type="entry name" value="Ubiquitin-like"/>
    <property type="match status" value="1"/>
</dbReference>
<dbReference type="EMBL" id="CABFWN010000001">
    <property type="protein sequence ID" value="VUG15934.1"/>
    <property type="molecule type" value="Genomic_DNA"/>
</dbReference>
<evidence type="ECO:0000256" key="4">
    <source>
        <dbReference type="ARBA" id="ARBA00011128"/>
    </source>
</evidence>
<feature type="compositionally biased region" description="Polar residues" evidence="10">
    <location>
        <begin position="80"/>
        <end position="98"/>
    </location>
</feature>
<feature type="region of interest" description="Disordered" evidence="10">
    <location>
        <begin position="355"/>
        <end position="375"/>
    </location>
</feature>
<evidence type="ECO:0000256" key="1">
    <source>
        <dbReference type="ARBA" id="ARBA00003231"/>
    </source>
</evidence>
<dbReference type="InterPro" id="IPR001995">
    <property type="entry name" value="Peptidase_A2_cat"/>
</dbReference>
<dbReference type="InterPro" id="IPR019103">
    <property type="entry name" value="Peptidase_aspartic_DDI1-type"/>
</dbReference>
<dbReference type="SMART" id="SM00165">
    <property type="entry name" value="UBA"/>
    <property type="match status" value="1"/>
</dbReference>
<comment type="similarity">
    <text evidence="3">Belongs to the DDI1 family.</text>
</comment>
<dbReference type="InterPro" id="IPR000626">
    <property type="entry name" value="Ubiquitin-like_dom"/>
</dbReference>
<dbReference type="InterPro" id="IPR029071">
    <property type="entry name" value="Ubiquitin-like_domsf"/>
</dbReference>
<comment type="subcellular location">
    <subcellularLocation>
        <location evidence="2">Cytoplasm</location>
    </subcellularLocation>
</comment>
<dbReference type="Gene3D" id="3.10.20.90">
    <property type="entry name" value="Phosphatidylinositol 3-kinase Catalytic Subunit, Chain A, domain 1"/>
    <property type="match status" value="1"/>
</dbReference>
<evidence type="ECO:0000256" key="2">
    <source>
        <dbReference type="ARBA" id="ARBA00004496"/>
    </source>
</evidence>
<organism evidence="11 12">
    <name type="scientific">Dekkera bruxellensis</name>
    <name type="common">Brettanomyces custersii</name>
    <dbReference type="NCBI Taxonomy" id="5007"/>
    <lineage>
        <taxon>Eukaryota</taxon>
        <taxon>Fungi</taxon>
        <taxon>Dikarya</taxon>
        <taxon>Ascomycota</taxon>
        <taxon>Saccharomycotina</taxon>
        <taxon>Pichiomycetes</taxon>
        <taxon>Pichiales</taxon>
        <taxon>Pichiaceae</taxon>
        <taxon>Brettanomyces</taxon>
    </lineage>
</organism>
<dbReference type="CDD" id="cd14297">
    <property type="entry name" value="UBA2_spUBP14_like"/>
    <property type="match status" value="1"/>
</dbReference>
<comment type="function">
    <text evidence="1">Probable aspartic protease. May be involved in the regulation of exocytosis. Acts as a linker between the 19S proteasome and polyubiquitinated proteins via UBA domain interactions with ubiquitin for their subsequent degradation. Required for S-phase checkpoint control.</text>
</comment>
<dbReference type="GO" id="GO:0006508">
    <property type="term" value="P:proteolysis"/>
    <property type="evidence" value="ECO:0007669"/>
    <property type="project" value="UniProtKB-KW"/>
</dbReference>
<dbReference type="Gene3D" id="2.40.70.10">
    <property type="entry name" value="Acid Proteases"/>
    <property type="match status" value="1"/>
</dbReference>
<dbReference type="InterPro" id="IPR021109">
    <property type="entry name" value="Peptidase_aspartic_dom_sf"/>
</dbReference>
<accession>A0A7D9CUR3</accession>
<dbReference type="Proteomes" id="UP000478008">
    <property type="component" value="Unassembled WGS sequence"/>
</dbReference>
<keyword evidence="7" id="KW-0645">Protease</keyword>
<dbReference type="Gene3D" id="1.10.8.10">
    <property type="entry name" value="DNA helicase RuvA subunit, C-terminal domain"/>
    <property type="match status" value="1"/>
</dbReference>
<dbReference type="PROSITE" id="PS50030">
    <property type="entry name" value="UBA"/>
    <property type="match status" value="1"/>
</dbReference>
<keyword evidence="12" id="KW-1185">Reference proteome</keyword>
<dbReference type="CDD" id="cd05479">
    <property type="entry name" value="RP_DDI"/>
    <property type="match status" value="1"/>
</dbReference>
<dbReference type="Pfam" id="PF09668">
    <property type="entry name" value="Asp_protease"/>
    <property type="match status" value="1"/>
</dbReference>
<keyword evidence="6" id="KW-0963">Cytoplasm</keyword>
<comment type="subunit">
    <text evidence="4">Binds ubiquitin and polyubiquitinated proteins.</text>
</comment>
<dbReference type="SUPFAM" id="SSF50630">
    <property type="entry name" value="Acid proteases"/>
    <property type="match status" value="1"/>
</dbReference>
<dbReference type="PANTHER" id="PTHR12917">
    <property type="entry name" value="ASPARTYL PROTEASE DDI-RELATED"/>
    <property type="match status" value="1"/>
</dbReference>
<evidence type="ECO:0000256" key="9">
    <source>
        <dbReference type="ARBA" id="ARBA00022801"/>
    </source>
</evidence>
<evidence type="ECO:0000256" key="10">
    <source>
        <dbReference type="SAM" id="MobiDB-lite"/>
    </source>
</evidence>
<dbReference type="InterPro" id="IPR033882">
    <property type="entry name" value="DDI1_N"/>
</dbReference>
<reference evidence="11 12" key="1">
    <citation type="submission" date="2019-07" db="EMBL/GenBank/DDBJ databases">
        <authorList>
            <person name="Friedrich A."/>
            <person name="Schacherer J."/>
        </authorList>
    </citation>
    <scope>NUCLEOTIDE SEQUENCE [LARGE SCALE GENOMIC DNA]</scope>
</reference>
<dbReference type="InterPro" id="IPR009060">
    <property type="entry name" value="UBA-like_sf"/>
</dbReference>
<evidence type="ECO:0000256" key="5">
    <source>
        <dbReference type="ARBA" id="ARBA00021491"/>
    </source>
</evidence>
<feature type="region of interest" description="Disordered" evidence="10">
    <location>
        <begin position="80"/>
        <end position="99"/>
    </location>
</feature>
<evidence type="ECO:0000313" key="12">
    <source>
        <dbReference type="Proteomes" id="UP000478008"/>
    </source>
</evidence>
<dbReference type="GO" id="GO:0004190">
    <property type="term" value="F:aspartic-type endopeptidase activity"/>
    <property type="evidence" value="ECO:0007669"/>
    <property type="project" value="UniProtKB-KW"/>
</dbReference>
<dbReference type="SUPFAM" id="SSF46934">
    <property type="entry name" value="UBA-like"/>
    <property type="match status" value="1"/>
</dbReference>
<dbReference type="PROSITE" id="PS50053">
    <property type="entry name" value="UBIQUITIN_2"/>
    <property type="match status" value="1"/>
</dbReference>
<evidence type="ECO:0000313" key="11">
    <source>
        <dbReference type="EMBL" id="VUG15934.1"/>
    </source>
</evidence>
<gene>
    <name evidence="11" type="primary">DDI1</name>
    <name evidence="11" type="ORF">DEBR0S1_03422G</name>
</gene>
<feature type="compositionally biased region" description="Basic residues" evidence="10">
    <location>
        <begin position="364"/>
        <end position="373"/>
    </location>
</feature>